<sequence length="365" mass="38481">MTTPSPLPDPTPRTAAAPSPLASRSFASDNYAGAHPEVLAALVAANDGHAVSYGDDPWTDRLQDVVRGHFGPRATAYPVFNGTGANVVALATALPRWGAVVTPSTAHVAVDENGAPERVGGLKLLTVDTPDGRLTPELLDREAWGWGDAHRAQPLGVSVSQSTELGTTYTVDALRELVEHAHRLGMVVHVDGARLSNAAAHLGVGLGELTTDLGVDVVSLGGTKNGLVLGEAVVVLNPDVGDGIEYVRKMTMQLGSKLRFVSAQLVALYGSDLWRTSAAHANAMATRLRAGLAGVEGVVPTRPTESNAVFAALAPDAADRVRERFRFYDWDARRDDGLVEVRWMCAWDTTEADVDAFVDAVAGAV</sequence>
<evidence type="ECO:0000259" key="5">
    <source>
        <dbReference type="Pfam" id="PF01212"/>
    </source>
</evidence>
<dbReference type="GO" id="GO:0006520">
    <property type="term" value="P:amino acid metabolic process"/>
    <property type="evidence" value="ECO:0007669"/>
    <property type="project" value="InterPro"/>
</dbReference>
<name>A0A2M8WJ78_9MICO</name>
<proteinExistence type="inferred from homology"/>
<dbReference type="Proteomes" id="UP000231586">
    <property type="component" value="Unassembled WGS sequence"/>
</dbReference>
<comment type="cofactor">
    <cofactor evidence="1">
        <name>pyridoxal 5'-phosphate</name>
        <dbReference type="ChEBI" id="CHEBI:597326"/>
    </cofactor>
</comment>
<dbReference type="Gene3D" id="3.40.640.10">
    <property type="entry name" value="Type I PLP-dependent aspartate aminotransferase-like (Major domain)"/>
    <property type="match status" value="1"/>
</dbReference>
<comment type="caution">
    <text evidence="6">The sequence shown here is derived from an EMBL/GenBank/DDBJ whole genome shotgun (WGS) entry which is preliminary data.</text>
</comment>
<keyword evidence="7" id="KW-1185">Reference proteome</keyword>
<evidence type="ECO:0000256" key="2">
    <source>
        <dbReference type="ARBA" id="ARBA00006966"/>
    </source>
</evidence>
<dbReference type="AlphaFoldDB" id="A0A2M8WJ78"/>
<dbReference type="InterPro" id="IPR015421">
    <property type="entry name" value="PyrdxlP-dep_Trfase_major"/>
</dbReference>
<evidence type="ECO:0000313" key="6">
    <source>
        <dbReference type="EMBL" id="PJI90948.1"/>
    </source>
</evidence>
<evidence type="ECO:0000313" key="7">
    <source>
        <dbReference type="Proteomes" id="UP000231586"/>
    </source>
</evidence>
<feature type="domain" description="Aromatic amino acid beta-eliminating lyase/threonine aldolase" evidence="5">
    <location>
        <begin position="26"/>
        <end position="312"/>
    </location>
</feature>
<evidence type="ECO:0000256" key="3">
    <source>
        <dbReference type="ARBA" id="ARBA00022898"/>
    </source>
</evidence>
<dbReference type="InterPro" id="IPR001597">
    <property type="entry name" value="ArAA_b-elim_lyase/Thr_aldolase"/>
</dbReference>
<evidence type="ECO:0000256" key="1">
    <source>
        <dbReference type="ARBA" id="ARBA00001933"/>
    </source>
</evidence>
<dbReference type="Gene3D" id="3.90.1150.10">
    <property type="entry name" value="Aspartate Aminotransferase, domain 1"/>
    <property type="match status" value="1"/>
</dbReference>
<dbReference type="OrthoDB" id="9774495at2"/>
<dbReference type="Pfam" id="PF01212">
    <property type="entry name" value="Beta_elim_lyase"/>
    <property type="match status" value="1"/>
</dbReference>
<reference evidence="6 7" key="1">
    <citation type="submission" date="2017-11" db="EMBL/GenBank/DDBJ databases">
        <title>Genomic Encyclopedia of Archaeal and Bacterial Type Strains, Phase II (KMG-II): From Individual Species to Whole Genera.</title>
        <authorList>
            <person name="Goeker M."/>
        </authorList>
    </citation>
    <scope>NUCLEOTIDE SEQUENCE [LARGE SCALE GENOMIC DNA]</scope>
    <source>
        <strain evidence="6 7">DSM 22413</strain>
    </source>
</reference>
<feature type="compositionally biased region" description="Pro residues" evidence="4">
    <location>
        <begin position="1"/>
        <end position="11"/>
    </location>
</feature>
<organism evidence="6 7">
    <name type="scientific">Luteimicrobium subarcticum</name>
    <dbReference type="NCBI Taxonomy" id="620910"/>
    <lineage>
        <taxon>Bacteria</taxon>
        <taxon>Bacillati</taxon>
        <taxon>Actinomycetota</taxon>
        <taxon>Actinomycetes</taxon>
        <taxon>Micrococcales</taxon>
        <taxon>Luteimicrobium</taxon>
    </lineage>
</organism>
<evidence type="ECO:0000256" key="4">
    <source>
        <dbReference type="SAM" id="MobiDB-lite"/>
    </source>
</evidence>
<accession>A0A2M8WJ78</accession>
<dbReference type="EMBL" id="PGTZ01000009">
    <property type="protein sequence ID" value="PJI90948.1"/>
    <property type="molecule type" value="Genomic_DNA"/>
</dbReference>
<feature type="region of interest" description="Disordered" evidence="4">
    <location>
        <begin position="1"/>
        <end position="22"/>
    </location>
</feature>
<dbReference type="InterPro" id="IPR015422">
    <property type="entry name" value="PyrdxlP-dep_Trfase_small"/>
</dbReference>
<dbReference type="GO" id="GO:0016829">
    <property type="term" value="F:lyase activity"/>
    <property type="evidence" value="ECO:0007669"/>
    <property type="project" value="InterPro"/>
</dbReference>
<comment type="similarity">
    <text evidence="2">Belongs to the threonine aldolase family.</text>
</comment>
<dbReference type="PANTHER" id="PTHR48097">
    <property type="entry name" value="L-THREONINE ALDOLASE-RELATED"/>
    <property type="match status" value="1"/>
</dbReference>
<dbReference type="PANTHER" id="PTHR48097:SF5">
    <property type="entry name" value="LOW SPECIFICITY L-THREONINE ALDOLASE"/>
    <property type="match status" value="1"/>
</dbReference>
<dbReference type="RefSeq" id="WP_100350354.1">
    <property type="nucleotide sequence ID" value="NZ_PGTZ01000009.1"/>
</dbReference>
<dbReference type="InterPro" id="IPR015424">
    <property type="entry name" value="PyrdxlP-dep_Trfase"/>
</dbReference>
<dbReference type="SUPFAM" id="SSF53383">
    <property type="entry name" value="PLP-dependent transferases"/>
    <property type="match status" value="1"/>
</dbReference>
<gene>
    <name evidence="6" type="ORF">CLV34_2206</name>
</gene>
<protein>
    <submittedName>
        <fullName evidence="6">L-threonine aldolase</fullName>
    </submittedName>
</protein>
<keyword evidence="3" id="KW-0663">Pyridoxal phosphate</keyword>